<comment type="caution">
    <text evidence="3">The sequence shown here is derived from an EMBL/GenBank/DDBJ whole genome shotgun (WGS) entry which is preliminary data.</text>
</comment>
<dbReference type="InterPro" id="IPR024724">
    <property type="entry name" value="MoaF_N"/>
</dbReference>
<feature type="domain" description="Molybdenum cofactor biosynthesis protein F N-terminal" evidence="1">
    <location>
        <begin position="8"/>
        <end position="111"/>
    </location>
</feature>
<dbReference type="AlphaFoldDB" id="A0A5B2XWU2"/>
<gene>
    <name evidence="3" type="ORF">F0L68_01080</name>
</gene>
<organism evidence="3 4">
    <name type="scientific">Solihabitans fulvus</name>
    <dbReference type="NCBI Taxonomy" id="1892852"/>
    <lineage>
        <taxon>Bacteria</taxon>
        <taxon>Bacillati</taxon>
        <taxon>Actinomycetota</taxon>
        <taxon>Actinomycetes</taxon>
        <taxon>Pseudonocardiales</taxon>
        <taxon>Pseudonocardiaceae</taxon>
        <taxon>Solihabitans</taxon>
    </lineage>
</organism>
<sequence length="259" mass="28766">MGNTEDTSTWLPLDGLAPGFDENRAPHSRKLAGREVTVLLAGGERVWHEFGADTVRWWSGERVAEDACEVFEVDTDLYYVSFHRGDDPAGAVSLVLDLSAGRTLLVRSAIGEPDQRPTVVTQSFHTGTVEGVEPTGEPPAPSGDLLGRRVLWSYSREHHYEHVYLSEHWYSFHCLSGPERGLADTDACAYYRIRPGIYLFAWREKVIPCAAVTVADHRLFRSHGTLFGLHEDGVRPVHFTFGAHGRLLSNTIYPAVGGH</sequence>
<dbReference type="Proteomes" id="UP000323454">
    <property type="component" value="Unassembled WGS sequence"/>
</dbReference>
<dbReference type="EMBL" id="VUOB01000001">
    <property type="protein sequence ID" value="KAA2267154.1"/>
    <property type="molecule type" value="Genomic_DNA"/>
</dbReference>
<keyword evidence="4" id="KW-1185">Reference proteome</keyword>
<evidence type="ECO:0000259" key="2">
    <source>
        <dbReference type="Pfam" id="PF17409"/>
    </source>
</evidence>
<protein>
    <submittedName>
        <fullName evidence="3">Molybdenum cofactor biosynthesis protein MoaF</fullName>
    </submittedName>
</protein>
<evidence type="ECO:0000313" key="4">
    <source>
        <dbReference type="Proteomes" id="UP000323454"/>
    </source>
</evidence>
<dbReference type="OrthoDB" id="2560583at2"/>
<feature type="domain" description="MoaF C-terminal" evidence="2">
    <location>
        <begin position="140"/>
        <end position="251"/>
    </location>
</feature>
<proteinExistence type="predicted"/>
<dbReference type="Pfam" id="PF10703">
    <property type="entry name" value="MoaF"/>
    <property type="match status" value="1"/>
</dbReference>
<accession>A0A5B2XWU2</accession>
<dbReference type="Pfam" id="PF17409">
    <property type="entry name" value="MoaF_C"/>
    <property type="match status" value="1"/>
</dbReference>
<evidence type="ECO:0000259" key="1">
    <source>
        <dbReference type="Pfam" id="PF10703"/>
    </source>
</evidence>
<dbReference type="InterPro" id="IPR035348">
    <property type="entry name" value="MoaF_C"/>
</dbReference>
<name>A0A5B2XWU2_9PSEU</name>
<reference evidence="3 4" key="2">
    <citation type="submission" date="2019-09" db="EMBL/GenBank/DDBJ databases">
        <authorList>
            <person name="Jin C."/>
        </authorList>
    </citation>
    <scope>NUCLEOTIDE SEQUENCE [LARGE SCALE GENOMIC DNA]</scope>
    <source>
        <strain evidence="3 4">AN110305</strain>
    </source>
</reference>
<dbReference type="InterPro" id="IPR012674">
    <property type="entry name" value="Calycin"/>
</dbReference>
<dbReference type="RefSeq" id="WP_149847464.1">
    <property type="nucleotide sequence ID" value="NZ_VUOB01000001.1"/>
</dbReference>
<evidence type="ECO:0000313" key="3">
    <source>
        <dbReference type="EMBL" id="KAA2267154.1"/>
    </source>
</evidence>
<reference evidence="3 4" key="1">
    <citation type="submission" date="2019-09" db="EMBL/GenBank/DDBJ databases">
        <title>Goodfellowia gen. nov., a new genus of the Pseudonocardineae related to Actinoalloteichus, containing Goodfellowia coeruleoviolacea gen. nov., comb. nov. gen. nov., comb. nov.</title>
        <authorList>
            <person name="Labeda D."/>
        </authorList>
    </citation>
    <scope>NUCLEOTIDE SEQUENCE [LARGE SCALE GENOMIC DNA]</scope>
    <source>
        <strain evidence="3 4">AN110305</strain>
    </source>
</reference>
<dbReference type="Gene3D" id="2.40.128.20">
    <property type="match status" value="1"/>
</dbReference>